<dbReference type="EMBL" id="PPTT01000012">
    <property type="protein sequence ID" value="RDB68899.1"/>
    <property type="molecule type" value="Genomic_DNA"/>
</dbReference>
<keyword evidence="1" id="KW-0472">Membrane</keyword>
<dbReference type="OrthoDB" id="3176946at2"/>
<evidence type="ECO:0000313" key="4">
    <source>
        <dbReference type="Proteomes" id="UP000253817"/>
    </source>
</evidence>
<feature type="transmembrane region" description="Helical" evidence="1">
    <location>
        <begin position="71"/>
        <end position="89"/>
    </location>
</feature>
<organism evidence="3 5">
    <name type="scientific">Eggerthella sinensis</name>
    <dbReference type="NCBI Taxonomy" id="242230"/>
    <lineage>
        <taxon>Bacteria</taxon>
        <taxon>Bacillati</taxon>
        <taxon>Actinomycetota</taxon>
        <taxon>Coriobacteriia</taxon>
        <taxon>Eggerthellales</taxon>
        <taxon>Eggerthellaceae</taxon>
        <taxon>Eggerthella</taxon>
    </lineage>
</organism>
<evidence type="ECO:0000256" key="1">
    <source>
        <dbReference type="SAM" id="Phobius"/>
    </source>
</evidence>
<dbReference type="Proteomes" id="UP000253817">
    <property type="component" value="Unassembled WGS sequence"/>
</dbReference>
<reference evidence="5" key="2">
    <citation type="submission" date="2018-05" db="EMBL/GenBank/DDBJ databases">
        <title>Genome Sequencing of selected type strains of the family Eggerthellaceae.</title>
        <authorList>
            <person name="Danylec N."/>
            <person name="Stoll D.A."/>
            <person name="Doetsch A."/>
            <person name="Huch M."/>
        </authorList>
    </citation>
    <scope>NUCLEOTIDE SEQUENCE [LARGE SCALE GENOMIC DNA]</scope>
    <source>
        <strain evidence="5">DSM 16107</strain>
    </source>
</reference>
<keyword evidence="1" id="KW-0812">Transmembrane</keyword>
<evidence type="ECO:0000313" key="2">
    <source>
        <dbReference type="EMBL" id="RDB68899.1"/>
    </source>
</evidence>
<keyword evidence="4" id="KW-1185">Reference proteome</keyword>
<keyword evidence="1" id="KW-1133">Transmembrane helix</keyword>
<protein>
    <submittedName>
        <fullName evidence="3">Uncharacterized protein</fullName>
    </submittedName>
</protein>
<dbReference type="EMBL" id="QICC01000060">
    <property type="protein sequence ID" value="RNM40860.1"/>
    <property type="molecule type" value="Genomic_DNA"/>
</dbReference>
<evidence type="ECO:0000313" key="3">
    <source>
        <dbReference type="EMBL" id="RNM40860.1"/>
    </source>
</evidence>
<proteinExistence type="predicted"/>
<dbReference type="RefSeq" id="WP_114546209.1">
    <property type="nucleotide sequence ID" value="NZ_PPTT01000012.1"/>
</dbReference>
<sequence>MKNFDTKYPIEGSSALQPHYGAAPARHARIIAFPEVQGASAAPRVESRIAAGLRNGTVQGLSFGRMQRWQAALGGCAFAALAFVGVVLGL</sequence>
<dbReference type="Proteomes" id="UP000270112">
    <property type="component" value="Unassembled WGS sequence"/>
</dbReference>
<reference evidence="3" key="3">
    <citation type="journal article" date="2019" name="Microbiol. Resour. Announc.">
        <title>Draft Genome Sequences of Type Strains of Gordonibacter faecihominis, Paraeggerthella hongkongensis, Parvibacter caecicola,Slackia equolifaciens, Slackia faecicanis, and Slackia isoflavoniconvertens.</title>
        <authorList>
            <person name="Danylec N."/>
            <person name="Stoll D.A."/>
            <person name="Dotsch A."/>
            <person name="Huch M."/>
        </authorList>
    </citation>
    <scope>NUCLEOTIDE SEQUENCE</scope>
    <source>
        <strain evidence="3">DSM 16107</strain>
    </source>
</reference>
<dbReference type="AlphaFoldDB" id="A0A3N0IWQ4"/>
<accession>A0A3N0IWQ4</accession>
<reference evidence="2 4" key="1">
    <citation type="journal article" date="2018" name="Elife">
        <title>Discovery and characterization of a prevalent human gut bacterial enzyme sufficient for the inactivation of a family of plant toxins.</title>
        <authorList>
            <person name="Koppel N."/>
            <person name="Bisanz J.E."/>
            <person name="Pandelia M.E."/>
            <person name="Turnbaugh P.J."/>
            <person name="Balskus E.P."/>
        </authorList>
    </citation>
    <scope>NUCLEOTIDE SEQUENCE [LARGE SCALE GENOMIC DNA]</scope>
    <source>
        <strain evidence="2 4">DSM 16107</strain>
    </source>
</reference>
<evidence type="ECO:0000313" key="5">
    <source>
        <dbReference type="Proteomes" id="UP000270112"/>
    </source>
</evidence>
<name>A0A3N0IWQ4_9ACTN</name>
<gene>
    <name evidence="2" type="ORF">C1876_08050</name>
    <name evidence="3" type="ORF">DMP09_12365</name>
</gene>
<comment type="caution">
    <text evidence="3">The sequence shown here is derived from an EMBL/GenBank/DDBJ whole genome shotgun (WGS) entry which is preliminary data.</text>
</comment>